<protein>
    <submittedName>
        <fullName evidence="3">Uncharacterized protein LOC120279329</fullName>
    </submittedName>
</protein>
<dbReference type="GeneID" id="120279329"/>
<gene>
    <name evidence="3" type="primary">LOC120279329</name>
</gene>
<dbReference type="RefSeq" id="XP_039142184.1">
    <property type="nucleotide sequence ID" value="XM_039286250.1"/>
</dbReference>
<dbReference type="AlphaFoldDB" id="A0AB40CVV4"/>
<accession>A0AB40CVV4</accession>
<proteinExistence type="predicted"/>
<feature type="compositionally biased region" description="Polar residues" evidence="1">
    <location>
        <begin position="1"/>
        <end position="19"/>
    </location>
</feature>
<organism evidence="2 3">
    <name type="scientific">Dioscorea cayennensis subsp. rotundata</name>
    <name type="common">White Guinea yam</name>
    <name type="synonym">Dioscorea rotundata</name>
    <dbReference type="NCBI Taxonomy" id="55577"/>
    <lineage>
        <taxon>Eukaryota</taxon>
        <taxon>Viridiplantae</taxon>
        <taxon>Streptophyta</taxon>
        <taxon>Embryophyta</taxon>
        <taxon>Tracheophyta</taxon>
        <taxon>Spermatophyta</taxon>
        <taxon>Magnoliopsida</taxon>
        <taxon>Liliopsida</taxon>
        <taxon>Dioscoreales</taxon>
        <taxon>Dioscoreaceae</taxon>
        <taxon>Dioscorea</taxon>
    </lineage>
</organism>
<feature type="region of interest" description="Disordered" evidence="1">
    <location>
        <begin position="1"/>
        <end position="24"/>
    </location>
</feature>
<evidence type="ECO:0000313" key="3">
    <source>
        <dbReference type="RefSeq" id="XP_039142184.1"/>
    </source>
</evidence>
<reference evidence="3" key="1">
    <citation type="submission" date="2025-08" db="UniProtKB">
        <authorList>
            <consortium name="RefSeq"/>
        </authorList>
    </citation>
    <scope>IDENTIFICATION</scope>
</reference>
<keyword evidence="2" id="KW-1185">Reference proteome</keyword>
<sequence length="153" mass="18107">MDQQLITSPAESWTMSSKSAVKEQRPEKPRVSLWISSRRRSMMSKAWRVGCCFCYLDDDHRWARSWKVMFLEILDFLEFCSLVFLIFFVHRHDYGWACPDAALRDMRDRIGTVIGERRVIGALDQHLSLVLFAALVVTRRKKEENQYNDDEQE</sequence>
<evidence type="ECO:0000256" key="1">
    <source>
        <dbReference type="SAM" id="MobiDB-lite"/>
    </source>
</evidence>
<evidence type="ECO:0000313" key="2">
    <source>
        <dbReference type="Proteomes" id="UP001515500"/>
    </source>
</evidence>
<dbReference type="Proteomes" id="UP001515500">
    <property type="component" value="Chromosome 16"/>
</dbReference>
<name>A0AB40CVV4_DIOCR</name>